<dbReference type="KEGG" id="tng:GSTEN00009640G001"/>
<reference evidence="1" key="2">
    <citation type="submission" date="2004-02" db="EMBL/GenBank/DDBJ databases">
        <authorList>
            <consortium name="Genoscope"/>
            <consortium name="Whitehead Institute Centre for Genome Research"/>
        </authorList>
    </citation>
    <scope>NUCLEOTIDE SEQUENCE</scope>
</reference>
<evidence type="ECO:0000313" key="1">
    <source>
        <dbReference type="EMBL" id="CAF93816.1"/>
    </source>
</evidence>
<comment type="caution">
    <text evidence="1">The sequence shown here is derived from an EMBL/GenBank/DDBJ whole genome shotgun (WGS) entry which is preliminary data.</text>
</comment>
<proteinExistence type="predicted"/>
<dbReference type="EMBL" id="CAAE01011462">
    <property type="protein sequence ID" value="CAF93816.1"/>
    <property type="molecule type" value="Genomic_DNA"/>
</dbReference>
<feature type="non-terminal residue" evidence="1">
    <location>
        <position position="1"/>
    </location>
</feature>
<protein>
    <submittedName>
        <fullName evidence="1">(spotted green pufferfish) hypothetical protein</fullName>
    </submittedName>
</protein>
<dbReference type="AlphaFoldDB" id="Q4SZW6"/>
<name>Q4SZW6_TETNG</name>
<accession>Q4SZW6</accession>
<organism evidence="1">
    <name type="scientific">Tetraodon nigroviridis</name>
    <name type="common">Spotted green pufferfish</name>
    <name type="synonym">Chelonodon nigroviridis</name>
    <dbReference type="NCBI Taxonomy" id="99883"/>
    <lineage>
        <taxon>Eukaryota</taxon>
        <taxon>Metazoa</taxon>
        <taxon>Chordata</taxon>
        <taxon>Craniata</taxon>
        <taxon>Vertebrata</taxon>
        <taxon>Euteleostomi</taxon>
        <taxon>Actinopterygii</taxon>
        <taxon>Neopterygii</taxon>
        <taxon>Teleostei</taxon>
        <taxon>Neoteleostei</taxon>
        <taxon>Acanthomorphata</taxon>
        <taxon>Eupercaria</taxon>
        <taxon>Tetraodontiformes</taxon>
        <taxon>Tetradontoidea</taxon>
        <taxon>Tetraodontidae</taxon>
        <taxon>Tetraodon</taxon>
    </lineage>
</organism>
<gene>
    <name evidence="1" type="ORF">GSTENG00009640001</name>
</gene>
<sequence length="235" mass="26742">KPPSFEVLQCRSTSCFDLSPSHLKNSRWRTTQFFFQRDDWVWDFDETFNLSEPLVRWRVAADGGASSLRHSRCRPACPPFCQPVVLELISPRAAEGIFHLSSPVVVAQSCTFFSLFHNNGASAAKHFAFLLFNIWNVRPAVGFWRLVMVSSEKVWDPLHVGLFQSYLSEHRRDCRVTSRCPHQTQRSEGHHVPPQSEAVAFVFPTTVCSGWRHPSFISGFVPVASAPALLRLKRD</sequence>
<reference evidence="1" key="1">
    <citation type="journal article" date="2004" name="Nature">
        <title>Genome duplication in the teleost fish Tetraodon nigroviridis reveals the early vertebrate proto-karyotype.</title>
        <authorList>
            <person name="Jaillon O."/>
            <person name="Aury J.-M."/>
            <person name="Brunet F."/>
            <person name="Petit J.-L."/>
            <person name="Stange-Thomann N."/>
            <person name="Mauceli E."/>
            <person name="Bouneau L."/>
            <person name="Fischer C."/>
            <person name="Ozouf-Costaz C."/>
            <person name="Bernot A."/>
            <person name="Nicaud S."/>
            <person name="Jaffe D."/>
            <person name="Fisher S."/>
            <person name="Lutfalla G."/>
            <person name="Dossat C."/>
            <person name="Segurens B."/>
            <person name="Dasilva C."/>
            <person name="Salanoubat M."/>
            <person name="Levy M."/>
            <person name="Boudet N."/>
            <person name="Castellano S."/>
            <person name="Anthouard V."/>
            <person name="Jubin C."/>
            <person name="Castelli V."/>
            <person name="Katinka M."/>
            <person name="Vacherie B."/>
            <person name="Biemont C."/>
            <person name="Skalli Z."/>
            <person name="Cattolico L."/>
            <person name="Poulain J."/>
            <person name="De Berardinis V."/>
            <person name="Cruaud C."/>
            <person name="Duprat S."/>
            <person name="Brottier P."/>
            <person name="Coutanceau J.-P."/>
            <person name="Gouzy J."/>
            <person name="Parra G."/>
            <person name="Lardier G."/>
            <person name="Chapple C."/>
            <person name="McKernan K.J."/>
            <person name="McEwan P."/>
            <person name="Bosak S."/>
            <person name="Kellis M."/>
            <person name="Volff J.-N."/>
            <person name="Guigo R."/>
            <person name="Zody M.C."/>
            <person name="Mesirov J."/>
            <person name="Lindblad-Toh K."/>
            <person name="Birren B."/>
            <person name="Nusbaum C."/>
            <person name="Kahn D."/>
            <person name="Robinson-Rechavi M."/>
            <person name="Laudet V."/>
            <person name="Schachter V."/>
            <person name="Quetier F."/>
            <person name="Saurin W."/>
            <person name="Scarpelli C."/>
            <person name="Wincker P."/>
            <person name="Lander E.S."/>
            <person name="Weissenbach J."/>
            <person name="Roest Crollius H."/>
        </authorList>
    </citation>
    <scope>NUCLEOTIDE SEQUENCE [LARGE SCALE GENOMIC DNA]</scope>
</reference>